<comment type="subcellular location">
    <subcellularLocation>
        <location evidence="6">Cell membrane</location>
        <topology evidence="6">Multi-pass membrane protein</topology>
    </subcellularLocation>
    <subcellularLocation>
        <location evidence="1">Membrane</location>
        <topology evidence="1">Multi-pass membrane protein</topology>
    </subcellularLocation>
</comment>
<evidence type="ECO:0000256" key="6">
    <source>
        <dbReference type="RuleBase" id="RU363041"/>
    </source>
</evidence>
<protein>
    <recommendedName>
        <fullName evidence="6">Probable membrane transporter protein</fullName>
    </recommendedName>
</protein>
<gene>
    <name evidence="7" type="ORF">EHSB41UT_04490</name>
</gene>
<feature type="transmembrane region" description="Helical" evidence="6">
    <location>
        <begin position="9"/>
        <end position="30"/>
    </location>
</feature>
<evidence type="ECO:0000313" key="8">
    <source>
        <dbReference type="Proteomes" id="UP000196573"/>
    </source>
</evidence>
<sequence length="268" mass="28382">MDAWILESLLYVAAGAGVGFAVGLTGIGGGSLMTPLLLLFGFPAPVAIGTDLMYASITKTGGIVAHHRQHTINWNIVGRLALGSIPASLITIWLLNNYFTDSDAYARILTSSLGFMLILTALVLLFRQKILAAGEHDGIIHWLQEHSKPTTITMGFFLGMLVTLSSVGAGAFGTAILMILYPTLASVRVVGTDLAHAVPLTLVAGIGHLLLGNVDFTLLLCLLIGSLPATQMGAHLGRKLPELLLQRILAVILLAMGVRYSLSMLSMI</sequence>
<dbReference type="EMBL" id="FWPT01000015">
    <property type="protein sequence ID" value="SMA50673.1"/>
    <property type="molecule type" value="Genomic_DNA"/>
</dbReference>
<evidence type="ECO:0000313" key="7">
    <source>
        <dbReference type="EMBL" id="SMA50673.1"/>
    </source>
</evidence>
<keyword evidence="3 6" id="KW-0812">Transmembrane</keyword>
<keyword evidence="5 6" id="KW-0472">Membrane</keyword>
<feature type="transmembrane region" description="Helical" evidence="6">
    <location>
        <begin position="36"/>
        <end position="55"/>
    </location>
</feature>
<dbReference type="PANTHER" id="PTHR43701">
    <property type="entry name" value="MEMBRANE TRANSPORTER PROTEIN MJ0441-RELATED"/>
    <property type="match status" value="1"/>
</dbReference>
<feature type="transmembrane region" description="Helical" evidence="6">
    <location>
        <begin position="156"/>
        <end position="181"/>
    </location>
</feature>
<evidence type="ECO:0000256" key="2">
    <source>
        <dbReference type="ARBA" id="ARBA00009142"/>
    </source>
</evidence>
<dbReference type="InterPro" id="IPR051598">
    <property type="entry name" value="TSUP/Inactive_protease-like"/>
</dbReference>
<accession>A0A1X7AR97</accession>
<comment type="similarity">
    <text evidence="2 6">Belongs to the 4-toluene sulfonate uptake permease (TSUP) (TC 2.A.102) family.</text>
</comment>
<dbReference type="Proteomes" id="UP000196573">
    <property type="component" value="Unassembled WGS sequence"/>
</dbReference>
<feature type="transmembrane region" description="Helical" evidence="6">
    <location>
        <begin position="244"/>
        <end position="262"/>
    </location>
</feature>
<dbReference type="Pfam" id="PF01925">
    <property type="entry name" value="TauE"/>
    <property type="match status" value="1"/>
</dbReference>
<evidence type="ECO:0000256" key="5">
    <source>
        <dbReference type="ARBA" id="ARBA00023136"/>
    </source>
</evidence>
<name>A0A1X7AR97_9GAMM</name>
<dbReference type="OrthoDB" id="5189995at2"/>
<keyword evidence="6" id="KW-1003">Cell membrane</keyword>
<dbReference type="AlphaFoldDB" id="A0A1X7AR97"/>
<dbReference type="RefSeq" id="WP_087113113.1">
    <property type="nucleotide sequence ID" value="NZ_CBCSCN010000015.1"/>
</dbReference>
<keyword evidence="4 6" id="KW-1133">Transmembrane helix</keyword>
<feature type="transmembrane region" description="Helical" evidence="6">
    <location>
        <begin position="105"/>
        <end position="126"/>
    </location>
</feature>
<evidence type="ECO:0000256" key="3">
    <source>
        <dbReference type="ARBA" id="ARBA00022692"/>
    </source>
</evidence>
<keyword evidence="8" id="KW-1185">Reference proteome</keyword>
<feature type="transmembrane region" description="Helical" evidence="6">
    <location>
        <begin position="76"/>
        <end position="99"/>
    </location>
</feature>
<dbReference type="PANTHER" id="PTHR43701:SF2">
    <property type="entry name" value="MEMBRANE TRANSPORTER PROTEIN YJNA-RELATED"/>
    <property type="match status" value="1"/>
</dbReference>
<proteinExistence type="inferred from homology"/>
<evidence type="ECO:0000256" key="1">
    <source>
        <dbReference type="ARBA" id="ARBA00004141"/>
    </source>
</evidence>
<organism evidence="7 8">
    <name type="scientific">Parendozoicomonas haliclonae</name>
    <dbReference type="NCBI Taxonomy" id="1960125"/>
    <lineage>
        <taxon>Bacteria</taxon>
        <taxon>Pseudomonadati</taxon>
        <taxon>Pseudomonadota</taxon>
        <taxon>Gammaproteobacteria</taxon>
        <taxon>Oceanospirillales</taxon>
        <taxon>Endozoicomonadaceae</taxon>
        <taxon>Parendozoicomonas</taxon>
    </lineage>
</organism>
<dbReference type="InterPro" id="IPR002781">
    <property type="entry name" value="TM_pro_TauE-like"/>
</dbReference>
<evidence type="ECO:0000256" key="4">
    <source>
        <dbReference type="ARBA" id="ARBA00022989"/>
    </source>
</evidence>
<reference evidence="7 8" key="1">
    <citation type="submission" date="2017-03" db="EMBL/GenBank/DDBJ databases">
        <authorList>
            <person name="Afonso C.L."/>
            <person name="Miller P.J."/>
            <person name="Scott M.A."/>
            <person name="Spackman E."/>
            <person name="Goraichik I."/>
            <person name="Dimitrov K.M."/>
            <person name="Suarez D.L."/>
            <person name="Swayne D.E."/>
        </authorList>
    </citation>
    <scope>NUCLEOTIDE SEQUENCE [LARGE SCALE GENOMIC DNA]</scope>
    <source>
        <strain evidence="7">SB41UT1</strain>
    </source>
</reference>
<dbReference type="GO" id="GO:0005886">
    <property type="term" value="C:plasma membrane"/>
    <property type="evidence" value="ECO:0007669"/>
    <property type="project" value="UniProtKB-SubCell"/>
</dbReference>